<proteinExistence type="predicted"/>
<evidence type="ECO:0000313" key="2">
    <source>
        <dbReference type="EMBL" id="MYN10944.1"/>
    </source>
</evidence>
<dbReference type="RefSeq" id="WP_161075223.1">
    <property type="nucleotide sequence ID" value="NZ_CP086370.1"/>
</dbReference>
<gene>
    <name evidence="2" type="ORF">GTP77_26860</name>
</gene>
<evidence type="ECO:0000313" key="3">
    <source>
        <dbReference type="Proteomes" id="UP000450676"/>
    </source>
</evidence>
<dbReference type="Gene3D" id="3.40.30.10">
    <property type="entry name" value="Glutaredoxin"/>
    <property type="match status" value="1"/>
</dbReference>
<dbReference type="Pfam" id="PF00578">
    <property type="entry name" value="AhpC-TSA"/>
    <property type="match status" value="1"/>
</dbReference>
<feature type="domain" description="Thioredoxin" evidence="1">
    <location>
        <begin position="1"/>
        <end position="154"/>
    </location>
</feature>
<dbReference type="EMBL" id="WWCU01000049">
    <property type="protein sequence ID" value="MYN10944.1"/>
    <property type="molecule type" value="Genomic_DNA"/>
</dbReference>
<accession>A0A7X4KP30</accession>
<protein>
    <submittedName>
        <fullName evidence="2">Redoxin domain-containing protein</fullName>
    </submittedName>
</protein>
<keyword evidence="3" id="KW-1185">Reference proteome</keyword>
<sequence>MLINHPAPELQVSAWLNTSQPLSLSALRRKVVALYAFQMLCPGCVSHGIPQAKLIRESFSADEVAVIGLHSVFEHHDVMTQRALEVFMHEYRINFPVAVDMPSSNGPVPLTMEQYQLRGTPSLLLIDRAGKLRFSHFGRAGDMQVGALIGQLLADPVASPDNAACSEEGCAIGR</sequence>
<organism evidence="2 3">
    <name type="scientific">Pseudoduganella aquatica</name>
    <dbReference type="NCBI Taxonomy" id="2660641"/>
    <lineage>
        <taxon>Bacteria</taxon>
        <taxon>Pseudomonadati</taxon>
        <taxon>Pseudomonadota</taxon>
        <taxon>Betaproteobacteria</taxon>
        <taxon>Burkholderiales</taxon>
        <taxon>Oxalobacteraceae</taxon>
        <taxon>Telluria group</taxon>
        <taxon>Pseudoduganella</taxon>
    </lineage>
</organism>
<dbReference type="PANTHER" id="PTHR42852">
    <property type="entry name" value="THIOL:DISULFIDE INTERCHANGE PROTEIN DSBE"/>
    <property type="match status" value="1"/>
</dbReference>
<dbReference type="PANTHER" id="PTHR42852:SF13">
    <property type="entry name" value="PROTEIN DIPZ"/>
    <property type="match status" value="1"/>
</dbReference>
<dbReference type="PROSITE" id="PS51352">
    <property type="entry name" value="THIOREDOXIN_2"/>
    <property type="match status" value="1"/>
</dbReference>
<name>A0A7X4KP30_9BURK</name>
<dbReference type="InterPro" id="IPR000866">
    <property type="entry name" value="AhpC/TSA"/>
</dbReference>
<dbReference type="InterPro" id="IPR013766">
    <property type="entry name" value="Thioredoxin_domain"/>
</dbReference>
<dbReference type="GO" id="GO:0016491">
    <property type="term" value="F:oxidoreductase activity"/>
    <property type="evidence" value="ECO:0007669"/>
    <property type="project" value="InterPro"/>
</dbReference>
<dbReference type="GO" id="GO:0016209">
    <property type="term" value="F:antioxidant activity"/>
    <property type="evidence" value="ECO:0007669"/>
    <property type="project" value="InterPro"/>
</dbReference>
<reference evidence="2 3" key="1">
    <citation type="submission" date="2019-12" db="EMBL/GenBank/DDBJ databases">
        <title>Novel species isolated from a subtropical stream in China.</title>
        <authorList>
            <person name="Lu H."/>
        </authorList>
    </citation>
    <scope>NUCLEOTIDE SEQUENCE [LARGE SCALE GENOMIC DNA]</scope>
    <source>
        <strain evidence="2 3">FT127W</strain>
    </source>
</reference>
<dbReference type="AlphaFoldDB" id="A0A7X4KP30"/>
<dbReference type="InterPro" id="IPR036249">
    <property type="entry name" value="Thioredoxin-like_sf"/>
</dbReference>
<evidence type="ECO:0000259" key="1">
    <source>
        <dbReference type="PROSITE" id="PS51352"/>
    </source>
</evidence>
<dbReference type="Proteomes" id="UP000450676">
    <property type="component" value="Unassembled WGS sequence"/>
</dbReference>
<dbReference type="InterPro" id="IPR050553">
    <property type="entry name" value="Thioredoxin_ResA/DsbE_sf"/>
</dbReference>
<comment type="caution">
    <text evidence="2">The sequence shown here is derived from an EMBL/GenBank/DDBJ whole genome shotgun (WGS) entry which is preliminary data.</text>
</comment>
<dbReference type="SUPFAM" id="SSF52833">
    <property type="entry name" value="Thioredoxin-like"/>
    <property type="match status" value="1"/>
</dbReference>